<feature type="region of interest" description="Disordered" evidence="8">
    <location>
        <begin position="110"/>
        <end position="130"/>
    </location>
</feature>
<evidence type="ECO:0000256" key="2">
    <source>
        <dbReference type="ARBA" id="ARBA00022670"/>
    </source>
</evidence>
<dbReference type="Pfam" id="PF02586">
    <property type="entry name" value="SRAP"/>
    <property type="match status" value="1"/>
</dbReference>
<proteinExistence type="inferred from homology"/>
<dbReference type="PANTHER" id="PTHR13604:SF0">
    <property type="entry name" value="ABASIC SITE PROCESSING PROTEIN HMCES"/>
    <property type="match status" value="1"/>
</dbReference>
<accession>A0A830GKH8</accession>
<dbReference type="AlphaFoldDB" id="A0A830GKH8"/>
<evidence type="ECO:0000256" key="3">
    <source>
        <dbReference type="ARBA" id="ARBA00022763"/>
    </source>
</evidence>
<dbReference type="Proteomes" id="UP000605784">
    <property type="component" value="Unassembled WGS sequence"/>
</dbReference>
<comment type="caution">
    <text evidence="9">The sequence shown here is derived from an EMBL/GenBank/DDBJ whole genome shotgun (WGS) entry which is preliminary data.</text>
</comment>
<evidence type="ECO:0000256" key="4">
    <source>
        <dbReference type="ARBA" id="ARBA00022801"/>
    </source>
</evidence>
<organism evidence="9 10">
    <name type="scientific">Haloarcula pellucida</name>
    <dbReference type="NCBI Taxonomy" id="1427151"/>
    <lineage>
        <taxon>Archaea</taxon>
        <taxon>Methanobacteriati</taxon>
        <taxon>Methanobacteriota</taxon>
        <taxon>Stenosarchaea group</taxon>
        <taxon>Halobacteria</taxon>
        <taxon>Halobacteriales</taxon>
        <taxon>Haloarculaceae</taxon>
        <taxon>Haloarcula</taxon>
    </lineage>
</organism>
<evidence type="ECO:0000256" key="7">
    <source>
        <dbReference type="ARBA" id="ARBA00023239"/>
    </source>
</evidence>
<dbReference type="GO" id="GO:0003697">
    <property type="term" value="F:single-stranded DNA binding"/>
    <property type="evidence" value="ECO:0007669"/>
    <property type="project" value="InterPro"/>
</dbReference>
<keyword evidence="3" id="KW-0227">DNA damage</keyword>
<keyword evidence="2" id="KW-0645">Protease</keyword>
<gene>
    <name evidence="9" type="ORF">GCM10009030_19350</name>
</gene>
<dbReference type="RefSeq" id="WP_188996839.1">
    <property type="nucleotide sequence ID" value="NZ_BMOU01000002.1"/>
</dbReference>
<evidence type="ECO:0000256" key="5">
    <source>
        <dbReference type="ARBA" id="ARBA00023124"/>
    </source>
</evidence>
<dbReference type="GO" id="GO:0106300">
    <property type="term" value="P:protein-DNA covalent cross-linking repair"/>
    <property type="evidence" value="ECO:0007669"/>
    <property type="project" value="InterPro"/>
</dbReference>
<keyword evidence="4" id="KW-0378">Hydrolase</keyword>
<reference evidence="9" key="1">
    <citation type="journal article" date="2014" name="Int. J. Syst. Evol. Microbiol.">
        <title>Complete genome sequence of Corynebacterium casei LMG S-19264T (=DSM 44701T), isolated from a smear-ripened cheese.</title>
        <authorList>
            <consortium name="US DOE Joint Genome Institute (JGI-PGF)"/>
            <person name="Walter F."/>
            <person name="Albersmeier A."/>
            <person name="Kalinowski J."/>
            <person name="Ruckert C."/>
        </authorList>
    </citation>
    <scope>NUCLEOTIDE SEQUENCE</scope>
    <source>
        <strain evidence="9">JCM 17820</strain>
    </source>
</reference>
<dbReference type="GO" id="GO:0006508">
    <property type="term" value="P:proteolysis"/>
    <property type="evidence" value="ECO:0007669"/>
    <property type="project" value="UniProtKB-KW"/>
</dbReference>
<name>A0A830GKH8_9EURY</name>
<dbReference type="GO" id="GO:0016829">
    <property type="term" value="F:lyase activity"/>
    <property type="evidence" value="ECO:0007669"/>
    <property type="project" value="UniProtKB-KW"/>
</dbReference>
<dbReference type="InterPro" id="IPR036590">
    <property type="entry name" value="SRAP-like"/>
</dbReference>
<evidence type="ECO:0000256" key="6">
    <source>
        <dbReference type="ARBA" id="ARBA00023125"/>
    </source>
</evidence>
<keyword evidence="5" id="KW-0190">Covalent protein-DNA linkage</keyword>
<dbReference type="Gene3D" id="3.90.1680.10">
    <property type="entry name" value="SOS response associated peptidase-like"/>
    <property type="match status" value="1"/>
</dbReference>
<keyword evidence="10" id="KW-1185">Reference proteome</keyword>
<evidence type="ECO:0000313" key="10">
    <source>
        <dbReference type="Proteomes" id="UP000605784"/>
    </source>
</evidence>
<evidence type="ECO:0000256" key="8">
    <source>
        <dbReference type="SAM" id="MobiDB-lite"/>
    </source>
</evidence>
<evidence type="ECO:0000256" key="1">
    <source>
        <dbReference type="ARBA" id="ARBA00008136"/>
    </source>
</evidence>
<reference evidence="9" key="2">
    <citation type="submission" date="2020-09" db="EMBL/GenBank/DDBJ databases">
        <authorList>
            <person name="Sun Q."/>
            <person name="Ohkuma M."/>
        </authorList>
    </citation>
    <scope>NUCLEOTIDE SEQUENCE</scope>
    <source>
        <strain evidence="9">JCM 17820</strain>
    </source>
</reference>
<dbReference type="InterPro" id="IPR003738">
    <property type="entry name" value="SRAP"/>
</dbReference>
<keyword evidence="7" id="KW-0456">Lyase</keyword>
<dbReference type="GO" id="GO:0008233">
    <property type="term" value="F:peptidase activity"/>
    <property type="evidence" value="ECO:0007669"/>
    <property type="project" value="UniProtKB-KW"/>
</dbReference>
<dbReference type="EMBL" id="BMOU01000002">
    <property type="protein sequence ID" value="GGN93663.1"/>
    <property type="molecule type" value="Genomic_DNA"/>
</dbReference>
<dbReference type="PANTHER" id="PTHR13604">
    <property type="entry name" value="DC12-RELATED"/>
    <property type="match status" value="1"/>
</dbReference>
<sequence length="250" mass="27617">MCGRYSLFAPPADLEARFDAAFDFEFEPRYNAAPSQSLPVVTNDDPDTIQRMEWGLIPSWADARADHGYINARAETLGQKRSFADAYESRRCLVPADGFYEWVDRAEHRSANDRAATPRDSGGGGKQPYRVALPDDDIFAMAGLYERWEPPQRQTGLGEFGGGGDDGGEDDVVETFTIVTTEPNDAVRDLHHRMAVILSPGEEETWLTADTATAVDLLDPYDGPMHTYPVSTAVNSPSNDRPELIEEVDA</sequence>
<protein>
    <submittedName>
        <fullName evidence="9">DUF159 family protein</fullName>
    </submittedName>
</protein>
<dbReference type="SUPFAM" id="SSF143081">
    <property type="entry name" value="BB1717-like"/>
    <property type="match status" value="1"/>
</dbReference>
<evidence type="ECO:0000313" key="9">
    <source>
        <dbReference type="EMBL" id="GGN93663.1"/>
    </source>
</evidence>
<comment type="similarity">
    <text evidence="1">Belongs to the SOS response-associated peptidase family.</text>
</comment>
<keyword evidence="6" id="KW-0238">DNA-binding</keyword>